<evidence type="ECO:0000313" key="1">
    <source>
        <dbReference type="EMBL" id="OGC57521.1"/>
    </source>
</evidence>
<comment type="caution">
    <text evidence="1">The sequence shown here is derived from an EMBL/GenBank/DDBJ whole genome shotgun (WGS) entry which is preliminary data.</text>
</comment>
<proteinExistence type="predicted"/>
<protein>
    <recommendedName>
        <fullName evidence="3">Glycosyl transferase family 1 domain-containing protein</fullName>
    </recommendedName>
</protein>
<reference evidence="1 2" key="1">
    <citation type="journal article" date="2016" name="Nat. Commun.">
        <title>Thousands of microbial genomes shed light on interconnected biogeochemical processes in an aquifer system.</title>
        <authorList>
            <person name="Anantharaman K."/>
            <person name="Brown C.T."/>
            <person name="Hug L.A."/>
            <person name="Sharon I."/>
            <person name="Castelle C.J."/>
            <person name="Probst A.J."/>
            <person name="Thomas B.C."/>
            <person name="Singh A."/>
            <person name="Wilkins M.J."/>
            <person name="Karaoz U."/>
            <person name="Brodie E.L."/>
            <person name="Williams K.H."/>
            <person name="Hubbard S.S."/>
            <person name="Banfield J.F."/>
        </authorList>
    </citation>
    <scope>NUCLEOTIDE SEQUENCE [LARGE SCALE GENOMIC DNA]</scope>
</reference>
<dbReference type="SUPFAM" id="SSF53756">
    <property type="entry name" value="UDP-Glycosyltransferase/glycogen phosphorylase"/>
    <property type="match status" value="1"/>
</dbReference>
<name>A0A1F4VK02_UNCKA</name>
<evidence type="ECO:0000313" key="2">
    <source>
        <dbReference type="Proteomes" id="UP000177763"/>
    </source>
</evidence>
<dbReference type="Pfam" id="PF13692">
    <property type="entry name" value="Glyco_trans_1_4"/>
    <property type="match status" value="1"/>
</dbReference>
<accession>A0A1F4VK02</accession>
<sequence length="399" mass="44854">MALKTLAILSDEDLIRSDRTSSMAIRQRFLANLLSKIFNVSLVTSFGKHQEKKLSNIKIMGGVGNLHSLSKEKFDAVIIGLATNKDSIYYKYSKLKPKSPIIVDMYYAIIFEKLITLENSWSGNRIFNEKLKVLDKILGSGDHFICATSQQKDYLLGMLSSIGCINTSNFSEELVSIAPTIIDTTFKKNKVKKLRSGSQFGGNDKIVLWLGGIYPWFDPCPLIEAMPQVIRNTKNTKLLILGGKHPNIEYKSFYDKALVLVQKSGLLGKSIIFMDWVDEKQSYAYIKEVDLNVILSQQTLEDKYAFRTRILAPTLLGIPSITNGSDYISSLIKKHGAGVVLNSTDPTNIAAAINGFFRLQDEKRKIISVKKVISEIKSSTDLKNLINFVERRQNIKETH</sequence>
<gene>
    <name evidence="1" type="ORF">A3H26_01445</name>
</gene>
<dbReference type="Proteomes" id="UP000177763">
    <property type="component" value="Unassembled WGS sequence"/>
</dbReference>
<evidence type="ECO:0008006" key="3">
    <source>
        <dbReference type="Google" id="ProtNLM"/>
    </source>
</evidence>
<dbReference type="Gene3D" id="3.40.50.2000">
    <property type="entry name" value="Glycogen Phosphorylase B"/>
    <property type="match status" value="1"/>
</dbReference>
<dbReference type="AlphaFoldDB" id="A0A1F4VK02"/>
<organism evidence="1 2">
    <name type="scientific">candidate division WWE3 bacterium RIFCSPLOWO2_12_FULL_36_10</name>
    <dbReference type="NCBI Taxonomy" id="1802630"/>
    <lineage>
        <taxon>Bacteria</taxon>
        <taxon>Katanobacteria</taxon>
    </lineage>
</organism>
<dbReference type="STRING" id="1802630.A3H26_01445"/>
<dbReference type="EMBL" id="MEVN01000011">
    <property type="protein sequence ID" value="OGC57521.1"/>
    <property type="molecule type" value="Genomic_DNA"/>
</dbReference>